<feature type="compositionally biased region" description="Low complexity" evidence="7">
    <location>
        <begin position="276"/>
        <end position="286"/>
    </location>
</feature>
<evidence type="ECO:0000256" key="2">
    <source>
        <dbReference type="ARBA" id="ARBA00022833"/>
    </source>
</evidence>
<keyword evidence="5" id="KW-0539">Nucleus</keyword>
<dbReference type="CDD" id="cd12148">
    <property type="entry name" value="fungal_TF_MHR"/>
    <property type="match status" value="1"/>
</dbReference>
<feature type="region of interest" description="Disordered" evidence="7">
    <location>
        <begin position="115"/>
        <end position="151"/>
    </location>
</feature>
<dbReference type="Pfam" id="PF00172">
    <property type="entry name" value="Zn_clus"/>
    <property type="match status" value="1"/>
</dbReference>
<evidence type="ECO:0000256" key="7">
    <source>
        <dbReference type="SAM" id="MobiDB-lite"/>
    </source>
</evidence>
<dbReference type="PROSITE" id="PS50157">
    <property type="entry name" value="ZINC_FINGER_C2H2_2"/>
    <property type="match status" value="2"/>
</dbReference>
<dbReference type="InterPro" id="IPR036864">
    <property type="entry name" value="Zn2-C6_fun-type_DNA-bd_sf"/>
</dbReference>
<dbReference type="Pfam" id="PF04082">
    <property type="entry name" value="Fungal_trans"/>
    <property type="match status" value="1"/>
</dbReference>
<dbReference type="SMART" id="SM00066">
    <property type="entry name" value="GAL4"/>
    <property type="match status" value="1"/>
</dbReference>
<evidence type="ECO:0000313" key="11">
    <source>
        <dbReference type="Proteomes" id="UP001521184"/>
    </source>
</evidence>
<sequence length="967" mass="106071">MDNLSAESDKPRGLFQCTECKRSYTRVDHLARHVRSHLQEKPFQCDVCHKGFGRPDLLKRHAIGHDTDGNAKRQKRTLTQSSRVSQACKSCAYAKLKCEDEKPCKRCQNKGIVCESNSDNRQPPTSVSSSTQPPAQTQPTPIGPVPVMAEPDQVNSQMPTPSTLLNGFEISGDDASVSATTFTPSIAPDPGALPSSLTVHENNFYDFLRNVLTPNNPGSLSPTNWGFEPRNILDFNVEDDLSFDANDFGLLDAFNGKSFNPHEDFGVFPPTIHAPSVSAPAASTPSDSGQQSDRRRAGIGAEAYRRSSFVRWQPAHEGAFLEVGKISTPQEEAASPDTRYKPDQRILSERLEQSSRDKLLAIILKTCDATNLGRVVSSFPSADLLDDFLQCFFAREGPLIDSFIHIPTFNPNTIKPELLGAIVAAGAVSTDMKALQKLGHAIQEAVRIAIVDAIERRNAITRELWAIQSFLLIIDTFLWSGNRRKMEIAESQQQPLWTMLRRAGRFKKPRGPQIAPLPEDTGDVLHQKWLQWVGQESSRRIVFRGFCYDAQSSMSLLVNPIISYGELCLPFPAARDLWTAETAEQWKAAYFAHRADSPASSICLLDCLKDPKLVASFPGMIDHDFAALIVLHGVWGMVWEFNQLQLTLKSNSGEYNSSLVMKHRHQELCQTIHHLRISVNSWRVTPAPEITLLLELQLLYLHLSIEDVQLFAGKEDQDDARRVLPALQQWMHDTYARTAVWQAARVLRAAKTFPRKHLRNFWAIAVYHASLGLWTYGIVKQAVATTTAAVVSYPSATCSCVSMPGGLSVEFFAHQTDHSAHAAQQPTATAGNGVVGSGSGATDAGSGAVWLEGPETPDVQRFVTLGRGQPVISSRGSSSSARGVGPASSGDRQQHLVPLSDPEAIMTVVLDTLRKNFGAAAMGARGEVLTEQQRQREAGATGLLPPLVENLVQLMRDLGKAAGAVGS</sequence>
<comment type="caution">
    <text evidence="10">The sequence shown here is derived from an EMBL/GenBank/DDBJ whole genome shotgun (WGS) entry which is preliminary data.</text>
</comment>
<feature type="domain" description="Zn(2)-C6 fungal-type" evidence="8">
    <location>
        <begin position="87"/>
        <end position="114"/>
    </location>
</feature>
<dbReference type="SUPFAM" id="SSF57701">
    <property type="entry name" value="Zn2/Cys6 DNA-binding domain"/>
    <property type="match status" value="1"/>
</dbReference>
<evidence type="ECO:0000313" key="10">
    <source>
        <dbReference type="EMBL" id="KAL1636382.1"/>
    </source>
</evidence>
<keyword evidence="3" id="KW-0805">Transcription regulation</keyword>
<feature type="domain" description="C2H2-type" evidence="9">
    <location>
        <begin position="43"/>
        <end position="70"/>
    </location>
</feature>
<keyword evidence="4" id="KW-0804">Transcription</keyword>
<dbReference type="InterPro" id="IPR007219">
    <property type="entry name" value="XnlR_reg_dom"/>
</dbReference>
<name>A0ABR3TAH8_9PEZI</name>
<evidence type="ECO:0000259" key="9">
    <source>
        <dbReference type="PROSITE" id="PS50157"/>
    </source>
</evidence>
<dbReference type="Proteomes" id="UP001521184">
    <property type="component" value="Unassembled WGS sequence"/>
</dbReference>
<reference evidence="10 11" key="1">
    <citation type="journal article" date="2023" name="Plant Dis.">
        <title>First Report of Diplodia intermedia Causing Canker and Dieback Diseases on Apple Trees in Canada.</title>
        <authorList>
            <person name="Ellouze W."/>
            <person name="Ilyukhin E."/>
            <person name="Sulman M."/>
            <person name="Ali S."/>
        </authorList>
    </citation>
    <scope>NUCLEOTIDE SEQUENCE [LARGE SCALE GENOMIC DNA]</scope>
    <source>
        <strain evidence="10 11">M45-28</strain>
    </source>
</reference>
<keyword evidence="11" id="KW-1185">Reference proteome</keyword>
<dbReference type="PROSITE" id="PS00028">
    <property type="entry name" value="ZINC_FINGER_C2H2_1"/>
    <property type="match status" value="2"/>
</dbReference>
<evidence type="ECO:0000256" key="3">
    <source>
        <dbReference type="ARBA" id="ARBA00023015"/>
    </source>
</evidence>
<dbReference type="PROSITE" id="PS00463">
    <property type="entry name" value="ZN2_CY6_FUNGAL_1"/>
    <property type="match status" value="1"/>
</dbReference>
<feature type="region of interest" description="Disordered" evidence="7">
    <location>
        <begin position="276"/>
        <end position="297"/>
    </location>
</feature>
<feature type="compositionally biased region" description="Low complexity" evidence="7">
    <location>
        <begin position="122"/>
        <end position="140"/>
    </location>
</feature>
<organism evidence="10 11">
    <name type="scientific">Diplodia intermedia</name>
    <dbReference type="NCBI Taxonomy" id="856260"/>
    <lineage>
        <taxon>Eukaryota</taxon>
        <taxon>Fungi</taxon>
        <taxon>Dikarya</taxon>
        <taxon>Ascomycota</taxon>
        <taxon>Pezizomycotina</taxon>
        <taxon>Dothideomycetes</taxon>
        <taxon>Dothideomycetes incertae sedis</taxon>
        <taxon>Botryosphaeriales</taxon>
        <taxon>Botryosphaeriaceae</taxon>
        <taxon>Diplodia</taxon>
    </lineage>
</organism>
<keyword evidence="6" id="KW-0863">Zinc-finger</keyword>
<dbReference type="Pfam" id="PF00096">
    <property type="entry name" value="zf-C2H2"/>
    <property type="match status" value="2"/>
</dbReference>
<accession>A0ABR3TAH8</accession>
<dbReference type="InterPro" id="IPR013087">
    <property type="entry name" value="Znf_C2H2_type"/>
</dbReference>
<proteinExistence type="predicted"/>
<feature type="region of interest" description="Disordered" evidence="7">
    <location>
        <begin position="822"/>
        <end position="847"/>
    </location>
</feature>
<evidence type="ECO:0000256" key="6">
    <source>
        <dbReference type="PROSITE-ProRule" id="PRU00042"/>
    </source>
</evidence>
<dbReference type="InterPro" id="IPR001138">
    <property type="entry name" value="Zn2Cys6_DnaBD"/>
</dbReference>
<dbReference type="InterPro" id="IPR036236">
    <property type="entry name" value="Znf_C2H2_sf"/>
</dbReference>
<dbReference type="Gene3D" id="3.30.160.60">
    <property type="entry name" value="Classic Zinc Finger"/>
    <property type="match status" value="2"/>
</dbReference>
<keyword evidence="2" id="KW-0862">Zinc</keyword>
<feature type="compositionally biased region" description="Low complexity" evidence="7">
    <location>
        <begin position="870"/>
        <end position="890"/>
    </location>
</feature>
<dbReference type="CDD" id="cd00067">
    <property type="entry name" value="GAL4"/>
    <property type="match status" value="1"/>
</dbReference>
<feature type="domain" description="C2H2-type" evidence="9">
    <location>
        <begin position="15"/>
        <end position="42"/>
    </location>
</feature>
<evidence type="ECO:0000256" key="4">
    <source>
        <dbReference type="ARBA" id="ARBA00023163"/>
    </source>
</evidence>
<dbReference type="SMART" id="SM00355">
    <property type="entry name" value="ZnF_C2H2"/>
    <property type="match status" value="2"/>
</dbReference>
<evidence type="ECO:0000256" key="5">
    <source>
        <dbReference type="ARBA" id="ARBA00023242"/>
    </source>
</evidence>
<feature type="region of interest" description="Disordered" evidence="7">
    <location>
        <begin position="869"/>
        <end position="899"/>
    </location>
</feature>
<evidence type="ECO:0000256" key="1">
    <source>
        <dbReference type="ARBA" id="ARBA00022723"/>
    </source>
</evidence>
<dbReference type="SUPFAM" id="SSF57667">
    <property type="entry name" value="beta-beta-alpha zinc fingers"/>
    <property type="match status" value="1"/>
</dbReference>
<dbReference type="PANTHER" id="PTHR47660:SF2">
    <property type="entry name" value="TRANSCRIPTION FACTOR WITH C2H2 AND ZN(2)-CYS(6) DNA BINDING DOMAIN (EUROFUNG)"/>
    <property type="match status" value="1"/>
</dbReference>
<dbReference type="PROSITE" id="PS50048">
    <property type="entry name" value="ZN2_CY6_FUNGAL_2"/>
    <property type="match status" value="1"/>
</dbReference>
<evidence type="ECO:0000259" key="8">
    <source>
        <dbReference type="PROSITE" id="PS50048"/>
    </source>
</evidence>
<dbReference type="Gene3D" id="4.10.240.10">
    <property type="entry name" value="Zn(2)-C6 fungal-type DNA-binding domain"/>
    <property type="match status" value="1"/>
</dbReference>
<dbReference type="PANTHER" id="PTHR47660">
    <property type="entry name" value="TRANSCRIPTION FACTOR WITH C2H2 AND ZN(2)-CYS(6) DNA BINDING DOMAIN (EUROFUNG)-RELATED-RELATED"/>
    <property type="match status" value="1"/>
</dbReference>
<gene>
    <name evidence="10" type="ORF">SLS58_009875</name>
</gene>
<dbReference type="EMBL" id="JAKEKT020000103">
    <property type="protein sequence ID" value="KAL1636382.1"/>
    <property type="molecule type" value="Genomic_DNA"/>
</dbReference>
<protein>
    <submittedName>
        <fullName evidence="10">Uncharacterized protein</fullName>
    </submittedName>
</protein>
<keyword evidence="1" id="KW-0479">Metal-binding</keyword>